<gene>
    <name evidence="1" type="ORF">O181_038040</name>
</gene>
<proteinExistence type="predicted"/>
<dbReference type="OrthoDB" id="430476at2759"/>
<evidence type="ECO:0008006" key="3">
    <source>
        <dbReference type="Google" id="ProtNLM"/>
    </source>
</evidence>
<dbReference type="PANTHER" id="PTHR11439:SF470">
    <property type="entry name" value="CYSTEINE-RICH RLK (RECEPTOR-LIKE PROTEIN KINASE) 8"/>
    <property type="match status" value="1"/>
</dbReference>
<dbReference type="AlphaFoldDB" id="A0A9Q3HDR5"/>
<evidence type="ECO:0000313" key="2">
    <source>
        <dbReference type="Proteomes" id="UP000765509"/>
    </source>
</evidence>
<accession>A0A9Q3HDR5</accession>
<name>A0A9Q3HDR5_9BASI</name>
<keyword evidence="2" id="KW-1185">Reference proteome</keyword>
<comment type="caution">
    <text evidence="1">The sequence shown here is derived from an EMBL/GenBank/DDBJ whole genome shotgun (WGS) entry which is preliminary data.</text>
</comment>
<sequence>MKLKINYRSAIGSINHLSSATPPDLLFAVSTLSQYVETPGLKHWQAFLHVLKYFSGSWDQGLYYPRQTSETILAFSNTDWGNFNVTRRSTTGYLTCFHHCLVFWKTCKQPSVSISTAKAE</sequence>
<protein>
    <recommendedName>
        <fullName evidence="3">Reverse transcriptase Ty1/copia-type domain-containing protein</fullName>
    </recommendedName>
</protein>
<dbReference type="Proteomes" id="UP000765509">
    <property type="component" value="Unassembled WGS sequence"/>
</dbReference>
<dbReference type="EMBL" id="AVOT02014681">
    <property type="protein sequence ID" value="MBW0498325.1"/>
    <property type="molecule type" value="Genomic_DNA"/>
</dbReference>
<dbReference type="PANTHER" id="PTHR11439">
    <property type="entry name" value="GAG-POL-RELATED RETROTRANSPOSON"/>
    <property type="match status" value="1"/>
</dbReference>
<organism evidence="1 2">
    <name type="scientific">Austropuccinia psidii MF-1</name>
    <dbReference type="NCBI Taxonomy" id="1389203"/>
    <lineage>
        <taxon>Eukaryota</taxon>
        <taxon>Fungi</taxon>
        <taxon>Dikarya</taxon>
        <taxon>Basidiomycota</taxon>
        <taxon>Pucciniomycotina</taxon>
        <taxon>Pucciniomycetes</taxon>
        <taxon>Pucciniales</taxon>
        <taxon>Sphaerophragmiaceae</taxon>
        <taxon>Austropuccinia</taxon>
    </lineage>
</organism>
<reference evidence="1" key="1">
    <citation type="submission" date="2021-03" db="EMBL/GenBank/DDBJ databases">
        <title>Draft genome sequence of rust myrtle Austropuccinia psidii MF-1, a brazilian biotype.</title>
        <authorList>
            <person name="Quecine M.C."/>
            <person name="Pachon D.M.R."/>
            <person name="Bonatelli M.L."/>
            <person name="Correr F.H."/>
            <person name="Franceschini L.M."/>
            <person name="Leite T.F."/>
            <person name="Margarido G.R.A."/>
            <person name="Almeida C.A."/>
            <person name="Ferrarezi J.A."/>
            <person name="Labate C.A."/>
        </authorList>
    </citation>
    <scope>NUCLEOTIDE SEQUENCE</scope>
    <source>
        <strain evidence="1">MF-1</strain>
    </source>
</reference>
<evidence type="ECO:0000313" key="1">
    <source>
        <dbReference type="EMBL" id="MBW0498325.1"/>
    </source>
</evidence>